<feature type="compositionally biased region" description="Polar residues" evidence="1">
    <location>
        <begin position="54"/>
        <end position="72"/>
    </location>
</feature>
<feature type="compositionally biased region" description="Low complexity" evidence="1">
    <location>
        <begin position="278"/>
        <end position="290"/>
    </location>
</feature>
<sequence>MARRPDLNSEFAQKLLGDIRRRKERLGYSSSGQQSSNASTSFNAEANSRKSFRGAQQTTKNNFHAQSSSNKGLPSPQRKTKQPTLNASSQEIVPYRKERSPSMDNADVSMALALALSNTGKLQNIEVLSRTKVGTEFVTHRGSIHFSGKNSQFLSNGMGSNRNEFLFLPNFGVKKLSEMFSSYSGSRKQRSSLAMELEESLNMLIMLQDASDYMGGSNKNQVLLLKDKEENEDSFKSKSSKQTKFNSDKKRLSSYQRPVNSSRSATSKKENHLSEKTSSSSFMNFNHSNSTRGNSDSKLRIPSVIARLMGLEDLPEPVKPKVEIKEVEPQGKEEKREINIKRSSSTEKDTSAKCHVEVREETRLERITRTYIDSKKGIFGNCETNAQNIPKKTDEKVHIIRNLKKKEKPKHELLKQKTVVASKKVQKVQCMDKESMKKQFIGNSPHGKVVRGNSINKKKEVDGNMLKAKSKKVLDNGYKIGEKHVERIKSSIESGKEKGRETEIKIADLEENDMRTDKNRSIVVVDQSSEESKKALENGYKIEEKHVEKNKTSMELGKEKGRETVTKIADFEENDMRTDEKRRSIVILDQSSNEEKNYNERAGINPGAGEEQKISVSKEELQLSGPEEKKTDSCNCTKGSTDLHYEDSLTENQILLREMLLNDSEFVDLCQALFALEVNTVKVEKFTKTPLEKANNIPLLHTAHEIIKRKASRLDICEKFKIQSLNSLIRELDSDLRSLEYGRKSENFDFQRIIEREIRDGNPDASCMWEFGWNPKFIAPFEKSEVVKELEKHLTSGLITELTRDLVDEMILV</sequence>
<dbReference type="AlphaFoldDB" id="A0AAV8BVR3"/>
<feature type="compositionally biased region" description="Polar residues" evidence="1">
    <location>
        <begin position="82"/>
        <end position="91"/>
    </location>
</feature>
<dbReference type="PANTHER" id="PTHR34282:SF1">
    <property type="entry name" value="DUF3741 DOMAIN-CONTAINING PROTEIN"/>
    <property type="match status" value="1"/>
</dbReference>
<accession>A0AAV8BVR3</accession>
<proteinExistence type="predicted"/>
<dbReference type="EMBL" id="JAMFTS010000005">
    <property type="protein sequence ID" value="KAJ4746327.1"/>
    <property type="molecule type" value="Genomic_DNA"/>
</dbReference>
<evidence type="ECO:0000313" key="4">
    <source>
        <dbReference type="Proteomes" id="UP001140206"/>
    </source>
</evidence>
<evidence type="ECO:0000256" key="1">
    <source>
        <dbReference type="SAM" id="MobiDB-lite"/>
    </source>
</evidence>
<gene>
    <name evidence="3" type="ORF">LUZ62_080732</name>
</gene>
<protein>
    <submittedName>
        <fullName evidence="3">Auxin-responsive protein</fullName>
    </submittedName>
</protein>
<dbReference type="PANTHER" id="PTHR34282">
    <property type="entry name" value="OS01G0228800 PROTEIN-RELATED"/>
    <property type="match status" value="1"/>
</dbReference>
<feature type="region of interest" description="Disordered" evidence="1">
    <location>
        <begin position="327"/>
        <end position="353"/>
    </location>
</feature>
<dbReference type="InterPro" id="IPR032795">
    <property type="entry name" value="DUF3741-assoc"/>
</dbReference>
<feature type="compositionally biased region" description="Basic and acidic residues" evidence="1">
    <location>
        <begin position="610"/>
        <end position="632"/>
    </location>
</feature>
<evidence type="ECO:0000259" key="2">
    <source>
        <dbReference type="Pfam" id="PF14383"/>
    </source>
</evidence>
<dbReference type="Proteomes" id="UP001140206">
    <property type="component" value="Chromosome 5"/>
</dbReference>
<feature type="region of interest" description="Disordered" evidence="1">
    <location>
        <begin position="22"/>
        <end position="103"/>
    </location>
</feature>
<feature type="compositionally biased region" description="Low complexity" evidence="1">
    <location>
        <begin position="29"/>
        <end position="41"/>
    </location>
</feature>
<feature type="region of interest" description="Disordered" evidence="1">
    <location>
        <begin position="231"/>
        <end position="298"/>
    </location>
</feature>
<name>A0AAV8BVR3_9POAL</name>
<feature type="domain" description="DUF3741" evidence="2">
    <location>
        <begin position="295"/>
        <end position="315"/>
    </location>
</feature>
<comment type="caution">
    <text evidence="3">The sequence shown here is derived from an EMBL/GenBank/DDBJ whole genome shotgun (WGS) entry which is preliminary data.</text>
</comment>
<feature type="compositionally biased region" description="Polar residues" evidence="1">
    <location>
        <begin position="253"/>
        <end position="265"/>
    </location>
</feature>
<keyword evidence="4" id="KW-1185">Reference proteome</keyword>
<organism evidence="3 4">
    <name type="scientific">Rhynchospora pubera</name>
    <dbReference type="NCBI Taxonomy" id="906938"/>
    <lineage>
        <taxon>Eukaryota</taxon>
        <taxon>Viridiplantae</taxon>
        <taxon>Streptophyta</taxon>
        <taxon>Embryophyta</taxon>
        <taxon>Tracheophyta</taxon>
        <taxon>Spermatophyta</taxon>
        <taxon>Magnoliopsida</taxon>
        <taxon>Liliopsida</taxon>
        <taxon>Poales</taxon>
        <taxon>Cyperaceae</taxon>
        <taxon>Cyperoideae</taxon>
        <taxon>Rhynchosporeae</taxon>
        <taxon>Rhynchospora</taxon>
    </lineage>
</organism>
<dbReference type="Pfam" id="PF14383">
    <property type="entry name" value="VARLMGL"/>
    <property type="match status" value="1"/>
</dbReference>
<feature type="region of interest" description="Disordered" evidence="1">
    <location>
        <begin position="594"/>
        <end position="635"/>
    </location>
</feature>
<reference evidence="3" key="1">
    <citation type="submission" date="2022-08" db="EMBL/GenBank/DDBJ databases">
        <authorList>
            <person name="Marques A."/>
        </authorList>
    </citation>
    <scope>NUCLEOTIDE SEQUENCE</scope>
    <source>
        <strain evidence="3">RhyPub2mFocal</strain>
        <tissue evidence="3">Leaves</tissue>
    </source>
</reference>
<evidence type="ECO:0000313" key="3">
    <source>
        <dbReference type="EMBL" id="KAJ4746327.1"/>
    </source>
</evidence>